<protein>
    <submittedName>
        <fullName evidence="1">Uncharacterized protein</fullName>
    </submittedName>
</protein>
<organism evidence="1">
    <name type="scientific">viral metagenome</name>
    <dbReference type="NCBI Taxonomy" id="1070528"/>
    <lineage>
        <taxon>unclassified sequences</taxon>
        <taxon>metagenomes</taxon>
        <taxon>organismal metagenomes</taxon>
    </lineage>
</organism>
<reference evidence="1" key="1">
    <citation type="journal article" date="2020" name="Nature">
        <title>Giant virus diversity and host interactions through global metagenomics.</title>
        <authorList>
            <person name="Schulz F."/>
            <person name="Roux S."/>
            <person name="Paez-Espino D."/>
            <person name="Jungbluth S."/>
            <person name="Walsh D.A."/>
            <person name="Denef V.J."/>
            <person name="McMahon K.D."/>
            <person name="Konstantinidis K.T."/>
            <person name="Eloe-Fadrosh E.A."/>
            <person name="Kyrpides N.C."/>
            <person name="Woyke T."/>
        </authorList>
    </citation>
    <scope>NUCLEOTIDE SEQUENCE</scope>
    <source>
        <strain evidence="1">GVMAG-S-1101182-85</strain>
    </source>
</reference>
<evidence type="ECO:0000313" key="1">
    <source>
        <dbReference type="EMBL" id="QHU14033.1"/>
    </source>
</evidence>
<dbReference type="AlphaFoldDB" id="A0A6C0K9F8"/>
<name>A0A6C0K9F8_9ZZZZ</name>
<sequence length="155" mass="17641">MSEGTLEQAYPIPKLLWESLDAILFSKGIQLAREIATELKVPVQPLLQSLKAQEKTKFVLLPDEETTKYQCQALIQYGVTWLRCRCPVLGCPPRLCSQHASGKYLMNPPSNCIEIQRILYNEETYLLHNSDVFTVQGEYCGYLQNGSIVLFEIEV</sequence>
<proteinExistence type="predicted"/>
<dbReference type="EMBL" id="MN740829">
    <property type="protein sequence ID" value="QHU14033.1"/>
    <property type="molecule type" value="Genomic_DNA"/>
</dbReference>
<accession>A0A6C0K9F8</accession>